<comment type="caution">
    <text evidence="3">The sequence shown here is derived from an EMBL/GenBank/DDBJ whole genome shotgun (WGS) entry which is preliminary data.</text>
</comment>
<organism evidence="3 4">
    <name type="scientific">Agaricicola taiwanensis</name>
    <dbReference type="NCBI Taxonomy" id="591372"/>
    <lineage>
        <taxon>Bacteria</taxon>
        <taxon>Pseudomonadati</taxon>
        <taxon>Pseudomonadota</taxon>
        <taxon>Alphaproteobacteria</taxon>
        <taxon>Rhodobacterales</taxon>
        <taxon>Paracoccaceae</taxon>
        <taxon>Agaricicola</taxon>
    </lineage>
</organism>
<dbReference type="RefSeq" id="WP_188408909.1">
    <property type="nucleotide sequence ID" value="NZ_BMCP01000001.1"/>
</dbReference>
<dbReference type="EMBL" id="BMCP01000001">
    <property type="protein sequence ID" value="GGE37515.1"/>
    <property type="molecule type" value="Genomic_DNA"/>
</dbReference>
<evidence type="ECO:0000313" key="3">
    <source>
        <dbReference type="EMBL" id="GGE37515.1"/>
    </source>
</evidence>
<dbReference type="Proteomes" id="UP000602745">
    <property type="component" value="Unassembled WGS sequence"/>
</dbReference>
<reference evidence="3" key="2">
    <citation type="submission" date="2020-09" db="EMBL/GenBank/DDBJ databases">
        <authorList>
            <person name="Sun Q."/>
            <person name="Sedlacek I."/>
        </authorList>
    </citation>
    <scope>NUCLEOTIDE SEQUENCE</scope>
    <source>
        <strain evidence="3">CCM 7684</strain>
    </source>
</reference>
<evidence type="ECO:0000313" key="4">
    <source>
        <dbReference type="Proteomes" id="UP000602745"/>
    </source>
</evidence>
<evidence type="ECO:0000259" key="2">
    <source>
        <dbReference type="Pfam" id="PF09832"/>
    </source>
</evidence>
<dbReference type="AlphaFoldDB" id="A0A8J2YCM7"/>
<keyword evidence="4" id="KW-1185">Reference proteome</keyword>
<reference evidence="3" key="1">
    <citation type="journal article" date="2014" name="Int. J. Syst. Evol. Microbiol.">
        <title>Complete genome sequence of Corynebacterium casei LMG S-19264T (=DSM 44701T), isolated from a smear-ripened cheese.</title>
        <authorList>
            <consortium name="US DOE Joint Genome Institute (JGI-PGF)"/>
            <person name="Walter F."/>
            <person name="Albersmeier A."/>
            <person name="Kalinowski J."/>
            <person name="Ruckert C."/>
        </authorList>
    </citation>
    <scope>NUCLEOTIDE SEQUENCE</scope>
    <source>
        <strain evidence="3">CCM 7684</strain>
    </source>
</reference>
<protein>
    <recommendedName>
        <fullName evidence="2">DUF2059 domain-containing protein</fullName>
    </recommendedName>
</protein>
<accession>A0A8J2YCM7</accession>
<sequence length="176" mass="19212">MKSLTSSLSAIALAAALVLPASAAFAQAPTTTQAQAEISPEHLALARAVIDFTGAGNSFDNIVPQILADAQALILRTQPALQSDLAAVVPQLEQEFEKRRDDLLNDIARTYAESFSEDELKQIAAFYQSAIGRKLTETTPKVLEQSYVKARNWGQAVSSEVMIRLREEMEKRGHNI</sequence>
<dbReference type="InterPro" id="IPR018637">
    <property type="entry name" value="DUF2059"/>
</dbReference>
<dbReference type="Pfam" id="PF09832">
    <property type="entry name" value="DUF2059"/>
    <property type="match status" value="1"/>
</dbReference>
<gene>
    <name evidence="3" type="ORF">GCM10007276_13660</name>
</gene>
<feature type="domain" description="DUF2059" evidence="2">
    <location>
        <begin position="101"/>
        <end position="159"/>
    </location>
</feature>
<name>A0A8J2YCM7_9RHOB</name>
<keyword evidence="1" id="KW-0732">Signal</keyword>
<evidence type="ECO:0000256" key="1">
    <source>
        <dbReference type="SAM" id="SignalP"/>
    </source>
</evidence>
<feature type="signal peptide" evidence="1">
    <location>
        <begin position="1"/>
        <end position="23"/>
    </location>
</feature>
<feature type="chain" id="PRO_5035154896" description="DUF2059 domain-containing protein" evidence="1">
    <location>
        <begin position="24"/>
        <end position="176"/>
    </location>
</feature>
<proteinExistence type="predicted"/>